<dbReference type="PANTHER" id="PTHR10572:SF24">
    <property type="entry name" value="3-HYDROXY-3-METHYLGLUTARYL-COENZYME A REDUCTASE"/>
    <property type="match status" value="1"/>
</dbReference>
<dbReference type="InterPro" id="IPR004554">
    <property type="entry name" value="HMG_CoA_Rdtase_eu_arc"/>
</dbReference>
<dbReference type="PROSITE" id="PS00318">
    <property type="entry name" value="HMG_COA_REDUCTASE_2"/>
    <property type="match status" value="1"/>
</dbReference>
<evidence type="ECO:0000256" key="3">
    <source>
        <dbReference type="ARBA" id="ARBA00022857"/>
    </source>
</evidence>
<dbReference type="PANTHER" id="PTHR10572">
    <property type="entry name" value="3-HYDROXY-3-METHYLGLUTARYL-COENZYME A REDUCTASE"/>
    <property type="match status" value="1"/>
</dbReference>
<dbReference type="FunFam" id="3.30.70.420:FF:000001">
    <property type="entry name" value="3-hydroxy-3-methylglutaryl coenzyme A reductase"/>
    <property type="match status" value="1"/>
</dbReference>
<dbReference type="EC" id="1.1.1.34" evidence="2"/>
<evidence type="ECO:0000256" key="4">
    <source>
        <dbReference type="ARBA" id="ARBA00023002"/>
    </source>
</evidence>
<dbReference type="InterPro" id="IPR009029">
    <property type="entry name" value="HMG_CoA_Rdtase_sub-bd_dom_sf"/>
</dbReference>
<reference evidence="6 7" key="1">
    <citation type="submission" date="2017-04" db="EMBL/GenBank/DDBJ databases">
        <title>Novel microbial lineages endemic to geothermal iron-oxide mats fill important gaps in the evolutionary history of Archaea.</title>
        <authorList>
            <person name="Jay Z.J."/>
            <person name="Beam J.P."/>
            <person name="Dlakic M."/>
            <person name="Rusch D.B."/>
            <person name="Kozubal M.A."/>
            <person name="Inskeep W.P."/>
        </authorList>
    </citation>
    <scope>NUCLEOTIDE SEQUENCE [LARGE SCALE GENOMIC DNA]</scope>
    <source>
        <strain evidence="6">ECH_B_SAG-M15</strain>
    </source>
</reference>
<dbReference type="EMBL" id="NEXJ01000099">
    <property type="protein sequence ID" value="PSN90018.1"/>
    <property type="molecule type" value="Genomic_DNA"/>
</dbReference>
<evidence type="ECO:0000313" key="7">
    <source>
        <dbReference type="Proteomes" id="UP000240490"/>
    </source>
</evidence>
<dbReference type="GO" id="GO:0008299">
    <property type="term" value="P:isoprenoid biosynthetic process"/>
    <property type="evidence" value="ECO:0007669"/>
    <property type="project" value="InterPro"/>
</dbReference>
<organism evidence="6 7">
    <name type="scientific">Candidatus Marsarchaeota G2 archaeon ECH_B_SAG-M15</name>
    <dbReference type="NCBI Taxonomy" id="1978162"/>
    <lineage>
        <taxon>Archaea</taxon>
        <taxon>Candidatus Marsarchaeota</taxon>
        <taxon>Candidatus Marsarchaeota group 2</taxon>
    </lineage>
</organism>
<dbReference type="SUPFAM" id="SSF55035">
    <property type="entry name" value="NAD-binding domain of HMG-CoA reductase"/>
    <property type="match status" value="1"/>
</dbReference>
<accession>A0A2R6AUL3</accession>
<evidence type="ECO:0000256" key="1">
    <source>
        <dbReference type="ARBA" id="ARBA00007661"/>
    </source>
</evidence>
<comment type="similarity">
    <text evidence="1">Belongs to the HMG-CoA reductase family.</text>
</comment>
<dbReference type="GO" id="GO:0016126">
    <property type="term" value="P:sterol biosynthetic process"/>
    <property type="evidence" value="ECO:0007669"/>
    <property type="project" value="TreeGrafter"/>
</dbReference>
<dbReference type="Gene3D" id="3.30.70.420">
    <property type="entry name" value="Hydroxymethylglutaryl-CoA reductase, class I/II, NAD/NADP-binding domain"/>
    <property type="match status" value="1"/>
</dbReference>
<dbReference type="SUPFAM" id="SSF56542">
    <property type="entry name" value="Substrate-binding domain of HMG-CoA reductase"/>
    <property type="match status" value="1"/>
</dbReference>
<dbReference type="GO" id="GO:0015936">
    <property type="term" value="P:coenzyme A metabolic process"/>
    <property type="evidence" value="ECO:0007669"/>
    <property type="project" value="InterPro"/>
</dbReference>
<gene>
    <name evidence="6" type="ORF">B9Q08_05580</name>
</gene>
<dbReference type="PROSITE" id="PS00066">
    <property type="entry name" value="HMG_COA_REDUCTASE_1"/>
    <property type="match status" value="1"/>
</dbReference>
<comment type="catalytic activity">
    <reaction evidence="5">
        <text>(R)-mevalonate + 2 NADP(+) + CoA = (3S)-3-hydroxy-3-methylglutaryl-CoA + 2 NADPH + 2 H(+)</text>
        <dbReference type="Rhea" id="RHEA:15989"/>
        <dbReference type="ChEBI" id="CHEBI:15378"/>
        <dbReference type="ChEBI" id="CHEBI:36464"/>
        <dbReference type="ChEBI" id="CHEBI:43074"/>
        <dbReference type="ChEBI" id="CHEBI:57287"/>
        <dbReference type="ChEBI" id="CHEBI:57783"/>
        <dbReference type="ChEBI" id="CHEBI:58349"/>
        <dbReference type="EC" id="1.1.1.34"/>
    </reaction>
</comment>
<evidence type="ECO:0000256" key="5">
    <source>
        <dbReference type="ARBA" id="ARBA00049903"/>
    </source>
</evidence>
<protein>
    <recommendedName>
        <fullName evidence="2">hydroxymethylglutaryl-CoA reductase (NADPH)</fullName>
        <ecNumber evidence="2">1.1.1.34</ecNumber>
    </recommendedName>
</protein>
<dbReference type="CDD" id="cd00643">
    <property type="entry name" value="HMG-CoA_reductase_classI"/>
    <property type="match status" value="1"/>
</dbReference>
<dbReference type="PROSITE" id="PS50065">
    <property type="entry name" value="HMG_COA_REDUCTASE_4"/>
    <property type="match status" value="1"/>
</dbReference>
<proteinExistence type="inferred from homology"/>
<keyword evidence="4" id="KW-0560">Oxidoreductase</keyword>
<dbReference type="InterPro" id="IPR023076">
    <property type="entry name" value="HMG_CoA_Rdtase_CS"/>
</dbReference>
<name>A0A2R6AUL3_9ARCH</name>
<dbReference type="InterPro" id="IPR009023">
    <property type="entry name" value="HMG_CoA_Rdtase_NAD(P)-bd_sf"/>
</dbReference>
<dbReference type="AlphaFoldDB" id="A0A2R6AUL3"/>
<dbReference type="InterPro" id="IPR023074">
    <property type="entry name" value="HMG_CoA_Rdtase_cat_sf"/>
</dbReference>
<dbReference type="InterPro" id="IPR002202">
    <property type="entry name" value="HMG_CoA_Rdtase"/>
</dbReference>
<evidence type="ECO:0000256" key="2">
    <source>
        <dbReference type="ARBA" id="ARBA00012999"/>
    </source>
</evidence>
<dbReference type="PRINTS" id="PR00071">
    <property type="entry name" value="HMGCOARDTASE"/>
</dbReference>
<sequence>MDEFDEMVAQAIEKGVSLSRLKAYFSLASESDTARLRAAVLERKMGVDLSSVKSLKLDFDVLVGRNIENPVGGVVLPVGVVGPLLVDGSFRKAEVFLPLATTEGALVASANRGAKATYLSGGVKARVIGDRMTRAPVFRTESIDESVRLREWVETNFDELRRIASSTTKHGRLEGAECFIVGTNVFVRFSYSTGDAMGMNMVTIATDRVAEYIEKETGAKLVALSGNVCSDKKPAYINTLMGRGKSVVAECTLPREVLSGVLRTTAEEINEINVRKNMLGSSVGGSLAQNAHFANIVAASFIAMGQDAAQVVESSQGFCFTEVRSGGDLYFSVTLPSLEVGAVGGGTRLETQRELLSLTGVFSVEEGMRSKWLAEVIAAGVLSGELSLLAAMASDELAGSHSRLGRGGEAKG</sequence>
<dbReference type="Pfam" id="PF00368">
    <property type="entry name" value="HMG-CoA_red"/>
    <property type="match status" value="1"/>
</dbReference>
<dbReference type="GO" id="GO:0004420">
    <property type="term" value="F:hydroxymethylglutaryl-CoA reductase (NADPH) activity"/>
    <property type="evidence" value="ECO:0007669"/>
    <property type="project" value="UniProtKB-EC"/>
</dbReference>
<dbReference type="Proteomes" id="UP000240490">
    <property type="component" value="Unassembled WGS sequence"/>
</dbReference>
<keyword evidence="3" id="KW-0521">NADP</keyword>
<dbReference type="Gene3D" id="3.90.770.10">
    <property type="entry name" value="3-hydroxy-3-methylglutaryl-coenzyme A Reductase, Chain A, domain 2"/>
    <property type="match status" value="1"/>
</dbReference>
<evidence type="ECO:0000313" key="6">
    <source>
        <dbReference type="EMBL" id="PSN90018.1"/>
    </source>
</evidence>
<comment type="caution">
    <text evidence="6">The sequence shown here is derived from an EMBL/GenBank/DDBJ whole genome shotgun (WGS) entry which is preliminary data.</text>
</comment>